<dbReference type="RefSeq" id="WP_153418638.1">
    <property type="nucleotide sequence ID" value="NZ_WFLM01000001.1"/>
</dbReference>
<dbReference type="AlphaFoldDB" id="A0A6N6VWR7"/>
<gene>
    <name evidence="1" type="ORF">GCL60_04020</name>
</gene>
<accession>A0A6N6VWR7</accession>
<reference evidence="1 2" key="1">
    <citation type="submission" date="2019-10" db="EMBL/GenBank/DDBJ databases">
        <title>New species of Slilvanegrellaceae.</title>
        <authorList>
            <person name="Pitt A."/>
            <person name="Hahn M.W."/>
        </authorList>
    </citation>
    <scope>NUCLEOTIDE SEQUENCE [LARGE SCALE GENOMIC DNA]</scope>
    <source>
        <strain evidence="1 2">SP-Ram-0.45-NSY-1</strain>
    </source>
</reference>
<dbReference type="Proteomes" id="UP000437748">
    <property type="component" value="Unassembled WGS sequence"/>
</dbReference>
<dbReference type="EMBL" id="WFLM01000001">
    <property type="protein sequence ID" value="KAB8041115.1"/>
    <property type="molecule type" value="Genomic_DNA"/>
</dbReference>
<organism evidence="1 2">
    <name type="scientific">Silvanigrella paludirubra</name>
    <dbReference type="NCBI Taxonomy" id="2499159"/>
    <lineage>
        <taxon>Bacteria</taxon>
        <taxon>Pseudomonadati</taxon>
        <taxon>Bdellovibrionota</taxon>
        <taxon>Oligoflexia</taxon>
        <taxon>Silvanigrellales</taxon>
        <taxon>Silvanigrellaceae</taxon>
        <taxon>Silvanigrella</taxon>
    </lineage>
</organism>
<name>A0A6N6VWR7_9BACT</name>
<evidence type="ECO:0000313" key="1">
    <source>
        <dbReference type="EMBL" id="KAB8041115.1"/>
    </source>
</evidence>
<dbReference type="OrthoDB" id="5290213at2"/>
<sequence>MNLFFNLNEISKLTSKAELGCIDHYEHCFLQKMIASQTVINQYMKIINPNENNFQLITERYYSWICKNWQKNHISQRDKTDLFLLKNSLEKVNFNKNKNYKSIYMKPLWHFDTLKVLADIWGFSLKNDQNSIIQFLKYFLENIYGVSKNLIDEIFNLILTNWKPILSPLGSLSNKKFSLQEIEDYFFGKNLKPDYEIHIIDKIDRFFSVVGIGHKNHIFLSKKNDFDLFEAALVIHELQHIVDAIYETNEVEKENKGEQVFSQKITDSLFLSEKSALNAERVFLLANGTAKRGRYYWLESNLFYPILLLKCELHNLIYRDDKPVDFKDMCLAHGMEPLPLSSLFEWGAPFQMSAYCASAMDLEQNWVKFLQ</sequence>
<comment type="caution">
    <text evidence="1">The sequence shown here is derived from an EMBL/GenBank/DDBJ whole genome shotgun (WGS) entry which is preliminary data.</text>
</comment>
<protein>
    <submittedName>
        <fullName evidence="1">Uncharacterized protein</fullName>
    </submittedName>
</protein>
<keyword evidence="2" id="KW-1185">Reference proteome</keyword>
<proteinExistence type="predicted"/>
<evidence type="ECO:0000313" key="2">
    <source>
        <dbReference type="Proteomes" id="UP000437748"/>
    </source>
</evidence>